<dbReference type="Proteomes" id="UP000254620">
    <property type="component" value="Unassembled WGS sequence"/>
</dbReference>
<protein>
    <submittedName>
        <fullName evidence="1">Uncharacterized phage-encoded protein</fullName>
    </submittedName>
</protein>
<proteinExistence type="predicted"/>
<dbReference type="AlphaFoldDB" id="A0A380Z1F6"/>
<dbReference type="InterPro" id="IPR014054">
    <property type="entry name" value="Phage_regulatory_Rha"/>
</dbReference>
<dbReference type="EMBL" id="UFSW01000002">
    <property type="protein sequence ID" value="SUV40791.1"/>
    <property type="molecule type" value="Genomic_DNA"/>
</dbReference>
<organism evidence="1 2">
    <name type="scientific">Avibacterium paragallinarum</name>
    <name type="common">Haemophilus gallinarum</name>
    <dbReference type="NCBI Taxonomy" id="728"/>
    <lineage>
        <taxon>Bacteria</taxon>
        <taxon>Pseudomonadati</taxon>
        <taxon>Pseudomonadota</taxon>
        <taxon>Gammaproteobacteria</taxon>
        <taxon>Pasteurellales</taxon>
        <taxon>Pasteurellaceae</taxon>
        <taxon>Avibacterium</taxon>
    </lineage>
</organism>
<evidence type="ECO:0000313" key="2">
    <source>
        <dbReference type="Proteomes" id="UP000254620"/>
    </source>
</evidence>
<evidence type="ECO:0000313" key="1">
    <source>
        <dbReference type="EMBL" id="SUV40791.1"/>
    </source>
</evidence>
<sequence length="55" mass="6178">MSRLSIISEQNASIKMSSREIAELCGKQHNHVLRDIRAYVGAILQIERGINVKIS</sequence>
<dbReference type="Pfam" id="PF09669">
    <property type="entry name" value="Phage_pRha"/>
    <property type="match status" value="1"/>
</dbReference>
<reference evidence="1 2" key="1">
    <citation type="submission" date="2018-06" db="EMBL/GenBank/DDBJ databases">
        <authorList>
            <consortium name="Pathogen Informatics"/>
            <person name="Doyle S."/>
        </authorList>
    </citation>
    <scope>NUCLEOTIDE SEQUENCE [LARGE SCALE GENOMIC DNA]</scope>
    <source>
        <strain evidence="1 2">NCTC10926</strain>
    </source>
</reference>
<gene>
    <name evidence="1" type="ORF">NCTC10926_02849</name>
</gene>
<name>A0A380Z1F6_AVIPA</name>
<accession>A0A380Z1F6</accession>